<name>A0ABT7QYL9_9BACT</name>
<evidence type="ECO:0000313" key="3">
    <source>
        <dbReference type="Proteomes" id="UP001169069"/>
    </source>
</evidence>
<proteinExistence type="predicted"/>
<feature type="transmembrane region" description="Helical" evidence="1">
    <location>
        <begin position="21"/>
        <end position="42"/>
    </location>
</feature>
<protein>
    <submittedName>
        <fullName evidence="2">Uncharacterized protein</fullName>
    </submittedName>
</protein>
<sequence length="174" mass="20229">MRVERKNMSIKKILKLLLTVMGAYFTMLFIGLALVSGIGLRWSSTVIEIKNIDQKEYQRIQKEIKNYVEQKLSWNCEELKGYDTKLSCKNKDNNGNIFVKDKPADTIKEELVNVVVGYSESEQSYYDDSLYFTKQHEALQKHIMLIASGYIKRYGNVQVLFNSPNKEKKLEISN</sequence>
<comment type="caution">
    <text evidence="2">The sequence shown here is derived from an EMBL/GenBank/DDBJ whole genome shotgun (WGS) entry which is preliminary data.</text>
</comment>
<keyword evidence="1" id="KW-0812">Transmembrane</keyword>
<accession>A0ABT7QYL9</accession>
<keyword evidence="1" id="KW-0472">Membrane</keyword>
<keyword evidence="3" id="KW-1185">Reference proteome</keyword>
<evidence type="ECO:0000256" key="1">
    <source>
        <dbReference type="SAM" id="Phobius"/>
    </source>
</evidence>
<reference evidence="2" key="1">
    <citation type="submission" date="2023-01" db="EMBL/GenBank/DDBJ databases">
        <title>Sulfurovum sp. zt1-1 genome assembly.</title>
        <authorList>
            <person name="Wang J."/>
        </authorList>
    </citation>
    <scope>NUCLEOTIDE SEQUENCE</scope>
    <source>
        <strain evidence="2">Zt1-1</strain>
    </source>
</reference>
<evidence type="ECO:0000313" key="2">
    <source>
        <dbReference type="EMBL" id="MDM5271928.1"/>
    </source>
</evidence>
<dbReference type="Proteomes" id="UP001169069">
    <property type="component" value="Unassembled WGS sequence"/>
</dbReference>
<gene>
    <name evidence="2" type="ORF">PGH07_07035</name>
</gene>
<dbReference type="EMBL" id="JAQIBD010000002">
    <property type="protein sequence ID" value="MDM5271928.1"/>
    <property type="molecule type" value="Genomic_DNA"/>
</dbReference>
<organism evidence="2 3">
    <name type="scientific">Sulfurovum zhangzhouensis</name>
    <dbReference type="NCBI Taxonomy" id="3019067"/>
    <lineage>
        <taxon>Bacteria</taxon>
        <taxon>Pseudomonadati</taxon>
        <taxon>Campylobacterota</taxon>
        <taxon>Epsilonproteobacteria</taxon>
        <taxon>Campylobacterales</taxon>
        <taxon>Sulfurovaceae</taxon>
        <taxon>Sulfurovum</taxon>
    </lineage>
</organism>
<keyword evidence="1" id="KW-1133">Transmembrane helix</keyword>